<dbReference type="Proteomes" id="UP000198654">
    <property type="component" value="Unassembled WGS sequence"/>
</dbReference>
<evidence type="ECO:0000259" key="4">
    <source>
        <dbReference type="PROSITE" id="PS50887"/>
    </source>
</evidence>
<dbReference type="Gene3D" id="3.30.70.270">
    <property type="match status" value="1"/>
</dbReference>
<dbReference type="PANTHER" id="PTHR44757:SF2">
    <property type="entry name" value="BIOFILM ARCHITECTURE MAINTENANCE PROTEIN MBAA"/>
    <property type="match status" value="1"/>
</dbReference>
<feature type="domain" description="GGDEF" evidence="4">
    <location>
        <begin position="239"/>
        <end position="372"/>
    </location>
</feature>
<dbReference type="NCBIfam" id="TIGR00229">
    <property type="entry name" value="sensory_box"/>
    <property type="match status" value="1"/>
</dbReference>
<name>A0A1G9N306_9GAMM</name>
<evidence type="ECO:0000313" key="5">
    <source>
        <dbReference type="EMBL" id="SDL80890.1"/>
    </source>
</evidence>
<dbReference type="InterPro" id="IPR000014">
    <property type="entry name" value="PAS"/>
</dbReference>
<dbReference type="SMART" id="SM00052">
    <property type="entry name" value="EAL"/>
    <property type="match status" value="1"/>
</dbReference>
<dbReference type="SUPFAM" id="SSF55785">
    <property type="entry name" value="PYP-like sensor domain (PAS domain)"/>
    <property type="match status" value="1"/>
</dbReference>
<dbReference type="InterPro" id="IPR013655">
    <property type="entry name" value="PAS_fold_3"/>
</dbReference>
<dbReference type="InterPro" id="IPR035919">
    <property type="entry name" value="EAL_sf"/>
</dbReference>
<dbReference type="CDD" id="cd01949">
    <property type="entry name" value="GGDEF"/>
    <property type="match status" value="1"/>
</dbReference>
<dbReference type="Pfam" id="PF08447">
    <property type="entry name" value="PAS_3"/>
    <property type="match status" value="1"/>
</dbReference>
<dbReference type="SUPFAM" id="SSF55073">
    <property type="entry name" value="Nucleotide cyclase"/>
    <property type="match status" value="1"/>
</dbReference>
<feature type="domain" description="PAS" evidence="2">
    <location>
        <begin position="80"/>
        <end position="135"/>
    </location>
</feature>
<dbReference type="CDD" id="cd01948">
    <property type="entry name" value="EAL"/>
    <property type="match status" value="1"/>
</dbReference>
<keyword evidence="1" id="KW-0812">Transmembrane</keyword>
<dbReference type="CDD" id="cd00130">
    <property type="entry name" value="PAS"/>
    <property type="match status" value="1"/>
</dbReference>
<dbReference type="Pfam" id="PF00563">
    <property type="entry name" value="EAL"/>
    <property type="match status" value="1"/>
</dbReference>
<dbReference type="InterPro" id="IPR029787">
    <property type="entry name" value="Nucleotide_cyclase"/>
</dbReference>
<dbReference type="STRING" id="119000.SAMN05661010_02624"/>
<dbReference type="RefSeq" id="WP_245704208.1">
    <property type="nucleotide sequence ID" value="NZ_FNGI01000007.1"/>
</dbReference>
<feature type="transmembrane region" description="Helical" evidence="1">
    <location>
        <begin position="36"/>
        <end position="55"/>
    </location>
</feature>
<dbReference type="InterPro" id="IPR052155">
    <property type="entry name" value="Biofilm_reg_signaling"/>
</dbReference>
<keyword evidence="6" id="KW-1185">Reference proteome</keyword>
<dbReference type="SMART" id="SM00267">
    <property type="entry name" value="GGDEF"/>
    <property type="match status" value="1"/>
</dbReference>
<protein>
    <submittedName>
        <fullName evidence="5">PAS domain S-box-containing protein/diguanylate cyclase (GGDEF) domain-containing protein</fullName>
    </submittedName>
</protein>
<dbReference type="PROSITE" id="PS50887">
    <property type="entry name" value="GGDEF"/>
    <property type="match status" value="1"/>
</dbReference>
<feature type="transmembrane region" description="Helical" evidence="1">
    <location>
        <begin position="12"/>
        <end position="30"/>
    </location>
</feature>
<dbReference type="InterPro" id="IPR035965">
    <property type="entry name" value="PAS-like_dom_sf"/>
</dbReference>
<dbReference type="InterPro" id="IPR043128">
    <property type="entry name" value="Rev_trsase/Diguanyl_cyclase"/>
</dbReference>
<dbReference type="PROSITE" id="PS50112">
    <property type="entry name" value="PAS"/>
    <property type="match status" value="1"/>
</dbReference>
<sequence length="643" mass="72704">MVDSDHFQRVSQARMLLAVIAISLVCLLLPGLPRLVISLLAATALLALVRVGYLLRWQSTGQAKILTLDNELQAAHWRQSERRFRALLESLPRVAVQGYDSQRKVIYWNEASTQLYGYTSEEAIGRNLEDLLIPEPMRDDVINAHTAWIREGREIPASELELRNKSGAPVAVFSHHVMLGEQSSDPLLFCVDVDLSDQKQARRDLDFMTHFDALTHLPNRRTFESELAECLIECQRHGDNLAVVFLDLDQFAEINDAQGYAQGDALLTLVARRLLCHQRSSDLIARFGSDEFVMAFPRVNVNHEALSLVNKLLDDFSQPFMLAGKETHVTASLGISLFPDNGTTASELIRNADVAKHRAKQAGRGSYWFFNQQFHDELIHQHQLAERLQNALRDGELALHYQPQVATRSGRIESLEALLRWFPRDGEAISPAEFIAVAERSNLIHRLGEWVINEACRQQAMWKAVGLGDCRIDINLSGKQIADHRVFLSLESRMAEYRLTPRDIGIELTENVLIQADDKTLEGLRRLYHQGMKIAIDDFGTGYSSLSYLKLFPVTSIKIDRSFVRDAPTDTSDRAIMEATVFIGHRLGLEVVAEGVENEDQLELVREMGCDLIQGYYFFRPMSSDDITKLLRTSEKGNVRPSN</sequence>
<gene>
    <name evidence="5" type="ORF">SAMN05661010_02624</name>
</gene>
<reference evidence="5 6" key="1">
    <citation type="submission" date="2016-10" db="EMBL/GenBank/DDBJ databases">
        <authorList>
            <person name="de Groot N.N."/>
        </authorList>
    </citation>
    <scope>NUCLEOTIDE SEQUENCE [LARGE SCALE GENOMIC DNA]</scope>
    <source>
        <strain evidence="5 6">DSM 14789</strain>
    </source>
</reference>
<dbReference type="InterPro" id="IPR000160">
    <property type="entry name" value="GGDEF_dom"/>
</dbReference>
<proteinExistence type="predicted"/>
<dbReference type="EMBL" id="FNGI01000007">
    <property type="protein sequence ID" value="SDL80890.1"/>
    <property type="molecule type" value="Genomic_DNA"/>
</dbReference>
<dbReference type="AlphaFoldDB" id="A0A1G9N306"/>
<evidence type="ECO:0000259" key="3">
    <source>
        <dbReference type="PROSITE" id="PS50883"/>
    </source>
</evidence>
<dbReference type="Gene3D" id="3.30.450.20">
    <property type="entry name" value="PAS domain"/>
    <property type="match status" value="1"/>
</dbReference>
<dbReference type="NCBIfam" id="TIGR00254">
    <property type="entry name" value="GGDEF"/>
    <property type="match status" value="1"/>
</dbReference>
<accession>A0A1G9N306</accession>
<dbReference type="PROSITE" id="PS50883">
    <property type="entry name" value="EAL"/>
    <property type="match status" value="1"/>
</dbReference>
<dbReference type="InterPro" id="IPR001633">
    <property type="entry name" value="EAL_dom"/>
</dbReference>
<dbReference type="SUPFAM" id="SSF141868">
    <property type="entry name" value="EAL domain-like"/>
    <property type="match status" value="1"/>
</dbReference>
<evidence type="ECO:0000256" key="1">
    <source>
        <dbReference type="SAM" id="Phobius"/>
    </source>
</evidence>
<keyword evidence="1" id="KW-0472">Membrane</keyword>
<evidence type="ECO:0000313" key="6">
    <source>
        <dbReference type="Proteomes" id="UP000198654"/>
    </source>
</evidence>
<dbReference type="Gene3D" id="3.20.20.450">
    <property type="entry name" value="EAL domain"/>
    <property type="match status" value="1"/>
</dbReference>
<organism evidence="5 6">
    <name type="scientific">Modicisalibacter muralis</name>
    <dbReference type="NCBI Taxonomy" id="119000"/>
    <lineage>
        <taxon>Bacteria</taxon>
        <taxon>Pseudomonadati</taxon>
        <taxon>Pseudomonadota</taxon>
        <taxon>Gammaproteobacteria</taxon>
        <taxon>Oceanospirillales</taxon>
        <taxon>Halomonadaceae</taxon>
        <taxon>Modicisalibacter</taxon>
    </lineage>
</organism>
<keyword evidence="1" id="KW-1133">Transmembrane helix</keyword>
<dbReference type="Pfam" id="PF00990">
    <property type="entry name" value="GGDEF"/>
    <property type="match status" value="1"/>
</dbReference>
<dbReference type="SMART" id="SM00091">
    <property type="entry name" value="PAS"/>
    <property type="match status" value="1"/>
</dbReference>
<dbReference type="PANTHER" id="PTHR44757">
    <property type="entry name" value="DIGUANYLATE CYCLASE DGCP"/>
    <property type="match status" value="1"/>
</dbReference>
<feature type="domain" description="EAL" evidence="3">
    <location>
        <begin position="381"/>
        <end position="635"/>
    </location>
</feature>
<evidence type="ECO:0000259" key="2">
    <source>
        <dbReference type="PROSITE" id="PS50112"/>
    </source>
</evidence>